<name>A0A9D4MPC2_DREPO</name>
<accession>A0A9D4MPC2</accession>
<evidence type="ECO:0000313" key="1">
    <source>
        <dbReference type="EMBL" id="KAH3880011.1"/>
    </source>
</evidence>
<reference evidence="1" key="2">
    <citation type="submission" date="2020-11" db="EMBL/GenBank/DDBJ databases">
        <authorList>
            <person name="McCartney M.A."/>
            <person name="Auch B."/>
            <person name="Kono T."/>
            <person name="Mallez S."/>
            <person name="Becker A."/>
            <person name="Gohl D.M."/>
            <person name="Silverstein K.A.T."/>
            <person name="Koren S."/>
            <person name="Bechman K.B."/>
            <person name="Herman A."/>
            <person name="Abrahante J.E."/>
            <person name="Garbe J."/>
        </authorList>
    </citation>
    <scope>NUCLEOTIDE SEQUENCE</scope>
    <source>
        <strain evidence="1">Duluth1</strain>
        <tissue evidence="1">Whole animal</tissue>
    </source>
</reference>
<reference evidence="1" key="1">
    <citation type="journal article" date="2019" name="bioRxiv">
        <title>The Genome of the Zebra Mussel, Dreissena polymorpha: A Resource for Invasive Species Research.</title>
        <authorList>
            <person name="McCartney M.A."/>
            <person name="Auch B."/>
            <person name="Kono T."/>
            <person name="Mallez S."/>
            <person name="Zhang Y."/>
            <person name="Obille A."/>
            <person name="Becker A."/>
            <person name="Abrahante J.E."/>
            <person name="Garbe J."/>
            <person name="Badalamenti J.P."/>
            <person name="Herman A."/>
            <person name="Mangelson H."/>
            <person name="Liachko I."/>
            <person name="Sullivan S."/>
            <person name="Sone E.D."/>
            <person name="Koren S."/>
            <person name="Silverstein K.A.T."/>
            <person name="Beckman K.B."/>
            <person name="Gohl D.M."/>
        </authorList>
    </citation>
    <scope>NUCLEOTIDE SEQUENCE</scope>
    <source>
        <strain evidence="1">Duluth1</strain>
        <tissue evidence="1">Whole animal</tissue>
    </source>
</reference>
<evidence type="ECO:0000313" key="2">
    <source>
        <dbReference type="Proteomes" id="UP000828390"/>
    </source>
</evidence>
<comment type="caution">
    <text evidence="1">The sequence shown here is derived from an EMBL/GenBank/DDBJ whole genome shotgun (WGS) entry which is preliminary data.</text>
</comment>
<protein>
    <submittedName>
        <fullName evidence="1">Uncharacterized protein</fullName>
    </submittedName>
</protein>
<proteinExistence type="predicted"/>
<sequence>MNPVAPMAFVMQKGSVYAMLDSLVYSVPANVTGRRLAVEMVGVRDLVSVFVTHATLGQTARCCVAELEHVRPTSVSAMAAILGSTASQNVITVEPASFRQIHVHALPTGVMPSARKKAAQVLT</sequence>
<dbReference type="EMBL" id="JAIWYP010000001">
    <property type="protein sequence ID" value="KAH3880011.1"/>
    <property type="molecule type" value="Genomic_DNA"/>
</dbReference>
<organism evidence="1 2">
    <name type="scientific">Dreissena polymorpha</name>
    <name type="common">Zebra mussel</name>
    <name type="synonym">Mytilus polymorpha</name>
    <dbReference type="NCBI Taxonomy" id="45954"/>
    <lineage>
        <taxon>Eukaryota</taxon>
        <taxon>Metazoa</taxon>
        <taxon>Spiralia</taxon>
        <taxon>Lophotrochozoa</taxon>
        <taxon>Mollusca</taxon>
        <taxon>Bivalvia</taxon>
        <taxon>Autobranchia</taxon>
        <taxon>Heteroconchia</taxon>
        <taxon>Euheterodonta</taxon>
        <taxon>Imparidentia</taxon>
        <taxon>Neoheterodontei</taxon>
        <taxon>Myida</taxon>
        <taxon>Dreissenoidea</taxon>
        <taxon>Dreissenidae</taxon>
        <taxon>Dreissena</taxon>
    </lineage>
</organism>
<dbReference type="Proteomes" id="UP000828390">
    <property type="component" value="Unassembled WGS sequence"/>
</dbReference>
<gene>
    <name evidence="1" type="ORF">DPMN_003923</name>
</gene>
<dbReference type="AlphaFoldDB" id="A0A9D4MPC2"/>
<keyword evidence="2" id="KW-1185">Reference proteome</keyword>